<keyword evidence="3" id="KW-1185">Reference proteome</keyword>
<protein>
    <submittedName>
        <fullName evidence="2">Uncharacterized protein</fullName>
    </submittedName>
</protein>
<evidence type="ECO:0000313" key="2">
    <source>
        <dbReference type="EMBL" id="TMQ96816.1"/>
    </source>
</evidence>
<name>A0A5C4J9C9_9ACTN</name>
<evidence type="ECO:0000313" key="3">
    <source>
        <dbReference type="Proteomes" id="UP000309174"/>
    </source>
</evidence>
<evidence type="ECO:0000256" key="1">
    <source>
        <dbReference type="SAM" id="MobiDB-lite"/>
    </source>
</evidence>
<dbReference type="Proteomes" id="UP000309174">
    <property type="component" value="Unassembled WGS sequence"/>
</dbReference>
<reference evidence="2 3" key="1">
    <citation type="submission" date="2019-05" db="EMBL/GenBank/DDBJ databases">
        <title>Draft genome sequence of Actinomadura sp. 14C53.</title>
        <authorList>
            <person name="Saricaoglu S."/>
            <person name="Isik K."/>
        </authorList>
    </citation>
    <scope>NUCLEOTIDE SEQUENCE [LARGE SCALE GENOMIC DNA]</scope>
    <source>
        <strain evidence="2 3">14C53</strain>
    </source>
</reference>
<organism evidence="2 3">
    <name type="scientific">Actinomadura soli</name>
    <dbReference type="NCBI Taxonomy" id="2508997"/>
    <lineage>
        <taxon>Bacteria</taxon>
        <taxon>Bacillati</taxon>
        <taxon>Actinomycetota</taxon>
        <taxon>Actinomycetes</taxon>
        <taxon>Streptosporangiales</taxon>
        <taxon>Thermomonosporaceae</taxon>
        <taxon>Actinomadura</taxon>
    </lineage>
</organism>
<feature type="compositionally biased region" description="Low complexity" evidence="1">
    <location>
        <begin position="1"/>
        <end position="13"/>
    </location>
</feature>
<gene>
    <name evidence="2" type="ORF">ETD83_20905</name>
</gene>
<sequence length="91" mass="10057">MAFDPDAAPARPATARELRAARRRAEHRQEHFAAKRAAAATSRARAAVAWDQWRATIRDVPSAEAERLAEEIATALADQIDHMTTLQGDRP</sequence>
<comment type="caution">
    <text evidence="2">The sequence shown here is derived from an EMBL/GenBank/DDBJ whole genome shotgun (WGS) entry which is preliminary data.</text>
</comment>
<dbReference type="AlphaFoldDB" id="A0A5C4J9C9"/>
<dbReference type="OrthoDB" id="9988091at2"/>
<feature type="region of interest" description="Disordered" evidence="1">
    <location>
        <begin position="1"/>
        <end position="27"/>
    </location>
</feature>
<dbReference type="RefSeq" id="WP_138646827.1">
    <property type="nucleotide sequence ID" value="NZ_VCKW01000105.1"/>
</dbReference>
<proteinExistence type="predicted"/>
<accession>A0A5C4J9C9</accession>
<dbReference type="EMBL" id="VCKW01000105">
    <property type="protein sequence ID" value="TMQ96816.1"/>
    <property type="molecule type" value="Genomic_DNA"/>
</dbReference>